<protein>
    <submittedName>
        <fullName evidence="1">Uncharacterized protein</fullName>
    </submittedName>
</protein>
<name>A0A455VQ39_9GAMM</name>
<proteinExistence type="predicted"/>
<evidence type="ECO:0000313" key="1">
    <source>
        <dbReference type="EMBL" id="BBI92806.1"/>
    </source>
</evidence>
<reference evidence="1 2" key="1">
    <citation type="submission" date="2019-03" db="EMBL/GenBank/DDBJ databases">
        <title>The genome sequence of Candidatus Serratia symbiotica strain IS.</title>
        <authorList>
            <person name="Nikoh N."/>
            <person name="Koga R."/>
            <person name="Oshima K."/>
            <person name="Hattori M."/>
            <person name="Fukatsu T."/>
        </authorList>
    </citation>
    <scope>NUCLEOTIDE SEQUENCE [LARGE SCALE GENOMIC DNA]</scope>
    <source>
        <strain evidence="1 2">IS</strain>
    </source>
</reference>
<dbReference type="AlphaFoldDB" id="A0A455VQ39"/>
<dbReference type="Proteomes" id="UP000324392">
    <property type="component" value="Chromosome"/>
</dbReference>
<organism evidence="1 2">
    <name type="scientific">Serratia symbiotica</name>
    <dbReference type="NCBI Taxonomy" id="138074"/>
    <lineage>
        <taxon>Bacteria</taxon>
        <taxon>Pseudomonadati</taxon>
        <taxon>Pseudomonadota</taxon>
        <taxon>Gammaproteobacteria</taxon>
        <taxon>Enterobacterales</taxon>
        <taxon>Yersiniaceae</taxon>
        <taxon>Serratia</taxon>
    </lineage>
</organism>
<accession>A0A455VQ39</accession>
<gene>
    <name evidence="1" type="ORF">SSYIS1_27090</name>
</gene>
<sequence length="69" mass="7772">MLYQHERPERGLPDTARVFLNANDRVDTDFQRFGGITDTGTIKGHIDDVVLRAGLRGFIDKRKLKSAAT</sequence>
<dbReference type="EMBL" id="AP019531">
    <property type="protein sequence ID" value="BBI92806.1"/>
    <property type="molecule type" value="Genomic_DNA"/>
</dbReference>
<evidence type="ECO:0000313" key="2">
    <source>
        <dbReference type="Proteomes" id="UP000324392"/>
    </source>
</evidence>